<evidence type="ECO:0000313" key="3">
    <source>
        <dbReference type="Proteomes" id="UP001164959"/>
    </source>
</evidence>
<evidence type="ECO:0000313" key="2">
    <source>
        <dbReference type="EMBL" id="UZJ33136.1"/>
    </source>
</evidence>
<feature type="compositionally biased region" description="Gly residues" evidence="1">
    <location>
        <begin position="25"/>
        <end position="34"/>
    </location>
</feature>
<name>A0ABY6PH64_9ACTN</name>
<evidence type="ECO:0000256" key="1">
    <source>
        <dbReference type="SAM" id="MobiDB-lite"/>
    </source>
</evidence>
<dbReference type="RefSeq" id="WP_265364337.1">
    <property type="nucleotide sequence ID" value="NZ_CP110636.1"/>
</dbReference>
<accession>A0ABY6PH64</accession>
<reference evidence="2" key="1">
    <citation type="submission" date="2022-11" db="EMBL/GenBank/DDBJ databases">
        <title>Identification and genomic analyses of a novel endophytic actinobacterium Streptomyces endophytica sp. nov. with potential for biocontrol of Yam anthracnose.</title>
        <authorList>
            <person name="Huang X."/>
        </authorList>
    </citation>
    <scope>NUCLEOTIDE SEQUENCE</scope>
    <source>
        <strain evidence="2">HNM0140</strain>
    </source>
</reference>
<proteinExistence type="predicted"/>
<organism evidence="2 3">
    <name type="scientific">Streptomyces endophytica</name>
    <dbReference type="NCBI Taxonomy" id="2991496"/>
    <lineage>
        <taxon>Bacteria</taxon>
        <taxon>Bacillati</taxon>
        <taxon>Actinomycetota</taxon>
        <taxon>Actinomycetes</taxon>
        <taxon>Kitasatosporales</taxon>
        <taxon>Streptomycetaceae</taxon>
        <taxon>Streptomyces</taxon>
    </lineage>
</organism>
<dbReference type="Proteomes" id="UP001164959">
    <property type="component" value="Chromosome"/>
</dbReference>
<feature type="region of interest" description="Disordered" evidence="1">
    <location>
        <begin position="1"/>
        <end position="34"/>
    </location>
</feature>
<sequence length="266" mass="27489">MLGTSAQGPGVEGRAANGPGVSGTNDGGVGVSGDGVVGVSGTSAGGTGVRGAISSTGVGVEGTSANGTGVVTHGGGSFGIGILADGTAAAVVANSPGMAGIFTGNVDVRGTLTKTDNRFKIDHPADPENRYLAHSTVESPEMKNFYDGVVSLDENGGATVELPDWFEPLNETYRYQLTPIGAPAPNLHVSRKLADRHFTIAGGAPRAEVCWQITGVRHDAWARTHPLVVEENKKPEERGYYLHPEVQGQPAERSLGVLQHKKFARP</sequence>
<protein>
    <submittedName>
        <fullName evidence="2">Uncharacterized protein</fullName>
    </submittedName>
</protein>
<gene>
    <name evidence="2" type="ORF">OJ254_26225</name>
</gene>
<dbReference type="EMBL" id="CP110636">
    <property type="protein sequence ID" value="UZJ33136.1"/>
    <property type="molecule type" value="Genomic_DNA"/>
</dbReference>
<keyword evidence="3" id="KW-1185">Reference proteome</keyword>